<sequence length="190" mass="19882">MPRSSHLPDQPIMKYVHPADRLRPWFGVAVGLAAFVGMLAFGILGRDFGTLAHLEAINTAGVWLTMSVIEASAGILALLLAAVGLGERIQRGVEGPHFISLIRLTALGGFAAIAPAVLFDALKITTTSVAREGLLIPALIVVQIALLAATIGAFAFMLSSLWATLQVTFVGVPESAPEEEAAEESAVARS</sequence>
<feature type="transmembrane region" description="Helical" evidence="1">
    <location>
        <begin position="56"/>
        <end position="81"/>
    </location>
</feature>
<accession>A0A6J4RIK2</accession>
<organism evidence="2">
    <name type="scientific">uncultured Rubrobacteraceae bacterium</name>
    <dbReference type="NCBI Taxonomy" id="349277"/>
    <lineage>
        <taxon>Bacteria</taxon>
        <taxon>Bacillati</taxon>
        <taxon>Actinomycetota</taxon>
        <taxon>Rubrobacteria</taxon>
        <taxon>Rubrobacterales</taxon>
        <taxon>Rubrobacteraceae</taxon>
        <taxon>environmental samples</taxon>
    </lineage>
</organism>
<name>A0A6J4RIK2_9ACTN</name>
<keyword evidence="1" id="KW-0472">Membrane</keyword>
<feature type="transmembrane region" description="Helical" evidence="1">
    <location>
        <begin position="25"/>
        <end position="44"/>
    </location>
</feature>
<feature type="transmembrane region" description="Helical" evidence="1">
    <location>
        <begin position="134"/>
        <end position="158"/>
    </location>
</feature>
<keyword evidence="1" id="KW-0812">Transmembrane</keyword>
<feature type="transmembrane region" description="Helical" evidence="1">
    <location>
        <begin position="101"/>
        <end position="122"/>
    </location>
</feature>
<keyword evidence="1" id="KW-1133">Transmembrane helix</keyword>
<protein>
    <submittedName>
        <fullName evidence="2">Uncharacterized protein</fullName>
    </submittedName>
</protein>
<gene>
    <name evidence="2" type="ORF">AVDCRST_MAG02-3235</name>
</gene>
<evidence type="ECO:0000256" key="1">
    <source>
        <dbReference type="SAM" id="Phobius"/>
    </source>
</evidence>
<reference evidence="2" key="1">
    <citation type="submission" date="2020-02" db="EMBL/GenBank/DDBJ databases">
        <authorList>
            <person name="Meier V. D."/>
        </authorList>
    </citation>
    <scope>NUCLEOTIDE SEQUENCE</scope>
    <source>
        <strain evidence="2">AVDCRST_MAG02</strain>
    </source>
</reference>
<proteinExistence type="predicted"/>
<evidence type="ECO:0000313" key="2">
    <source>
        <dbReference type="EMBL" id="CAA9467089.1"/>
    </source>
</evidence>
<dbReference type="EMBL" id="CADCVH010000098">
    <property type="protein sequence ID" value="CAA9467089.1"/>
    <property type="molecule type" value="Genomic_DNA"/>
</dbReference>
<dbReference type="AlphaFoldDB" id="A0A6J4RIK2"/>